<evidence type="ECO:0000313" key="2">
    <source>
        <dbReference type="EMBL" id="ELA41295.1"/>
    </source>
</evidence>
<dbReference type="RefSeq" id="XP_007605113.1">
    <property type="nucleotide sequence ID" value="XM_007605051.1"/>
</dbReference>
<dbReference type="GeneID" id="19882378"/>
<reference evidence="3" key="1">
    <citation type="submission" date="2011-05" db="EMBL/GenBank/DDBJ databases">
        <title>The genome sequence of Vittaforma corneae strain ATCC 50505.</title>
        <authorList>
            <consortium name="The Broad Institute Genome Sequencing Platform"/>
            <person name="Cuomo C."/>
            <person name="Didier E."/>
            <person name="Bowers L."/>
            <person name="Young S.K."/>
            <person name="Zeng Q."/>
            <person name="Gargeya S."/>
            <person name="Fitzgerald M."/>
            <person name="Haas B."/>
            <person name="Abouelleil A."/>
            <person name="Alvarado L."/>
            <person name="Arachchi H.M."/>
            <person name="Berlin A."/>
            <person name="Chapman S.B."/>
            <person name="Gearin G."/>
            <person name="Goldberg J."/>
            <person name="Griggs A."/>
            <person name="Gujja S."/>
            <person name="Hansen M."/>
            <person name="Heiman D."/>
            <person name="Howarth C."/>
            <person name="Larimer J."/>
            <person name="Lui A."/>
            <person name="MacDonald P.J.P."/>
            <person name="McCowen C."/>
            <person name="Montmayeur A."/>
            <person name="Murphy C."/>
            <person name="Neiman D."/>
            <person name="Pearson M."/>
            <person name="Priest M."/>
            <person name="Roberts A."/>
            <person name="Saif S."/>
            <person name="Shea T."/>
            <person name="Sisk P."/>
            <person name="Stolte C."/>
            <person name="Sykes S."/>
            <person name="Wortman J."/>
            <person name="Nusbaum C."/>
            <person name="Birren B."/>
        </authorList>
    </citation>
    <scope>NUCLEOTIDE SEQUENCE [LARGE SCALE GENOMIC DNA]</scope>
    <source>
        <strain evidence="3">ATCC 50505</strain>
    </source>
</reference>
<dbReference type="InParanoid" id="L2GLB1"/>
<dbReference type="Pfam" id="PF23195">
    <property type="entry name" value="UBQLN1"/>
    <property type="match status" value="1"/>
</dbReference>
<dbReference type="GO" id="GO:0005829">
    <property type="term" value="C:cytosol"/>
    <property type="evidence" value="ECO:0007669"/>
    <property type="project" value="TreeGrafter"/>
</dbReference>
<protein>
    <recommendedName>
        <fullName evidence="1">Ubiquitin-like domain-containing protein</fullName>
    </recommendedName>
</protein>
<dbReference type="InterPro" id="IPR000626">
    <property type="entry name" value="Ubiquitin-like_dom"/>
</dbReference>
<dbReference type="PANTHER" id="PTHR10677:SF3">
    <property type="entry name" value="FI07626P-RELATED"/>
    <property type="match status" value="1"/>
</dbReference>
<dbReference type="Proteomes" id="UP000011082">
    <property type="component" value="Unassembled WGS sequence"/>
</dbReference>
<feature type="domain" description="Ubiquitin-like" evidence="1">
    <location>
        <begin position="5"/>
        <end position="73"/>
    </location>
</feature>
<dbReference type="Gene3D" id="3.10.20.90">
    <property type="entry name" value="Phosphatidylinositol 3-kinase Catalytic Subunit, Chain A, domain 1"/>
    <property type="match status" value="1"/>
</dbReference>
<dbReference type="STRING" id="993615.L2GLB1"/>
<dbReference type="HOGENOM" id="CLU_088310_0_0_1"/>
<proteinExistence type="predicted"/>
<dbReference type="Gene3D" id="1.10.8.10">
    <property type="entry name" value="DNA helicase RuvA subunit, C-terminal domain"/>
    <property type="match status" value="1"/>
</dbReference>
<dbReference type="InterPro" id="IPR015496">
    <property type="entry name" value="Ubiquilin"/>
</dbReference>
<name>L2GLB1_VITCO</name>
<dbReference type="Pfam" id="PF00240">
    <property type="entry name" value="ubiquitin"/>
    <property type="match status" value="1"/>
</dbReference>
<keyword evidence="3" id="KW-1185">Reference proteome</keyword>
<dbReference type="SUPFAM" id="SSF46934">
    <property type="entry name" value="UBA-like"/>
    <property type="match status" value="1"/>
</dbReference>
<dbReference type="EMBL" id="JH370146">
    <property type="protein sequence ID" value="ELA41295.1"/>
    <property type="molecule type" value="Genomic_DNA"/>
</dbReference>
<dbReference type="VEuPathDB" id="MicrosporidiaDB:VICG_01668"/>
<dbReference type="InterPro" id="IPR009060">
    <property type="entry name" value="UBA-like_sf"/>
</dbReference>
<dbReference type="GO" id="GO:0031593">
    <property type="term" value="F:polyubiquitin modification-dependent protein binding"/>
    <property type="evidence" value="ECO:0007669"/>
    <property type="project" value="TreeGrafter"/>
</dbReference>
<sequence length="266" mass="29621">MSSIIRLRLQFLATEKEIEIEEHATVDNLKNKVEESLSIPVDQQSLTVESRNIGVSTKTIVEIGLKDGSIVVVKRIRRVNGTAKSGGLSSLIKNNPMVKNMLKNPSAIKTIQEMFPDLKSEIEENSSLNMLMNNEGMEDELERFAADDDYMNTQMRNADITMAKLQNLPDGVRLMSSLAKDTGNLGMIKPSPGELKGGQTLTSKNNKAIPGKNAVNYLVEYRKQLLELKNIGFEDVKENIEVLKSVNGDLQSAQQVLIRKYEANLK</sequence>
<gene>
    <name evidence="2" type="ORF">VICG_01668</name>
</gene>
<evidence type="ECO:0000259" key="1">
    <source>
        <dbReference type="PROSITE" id="PS50053"/>
    </source>
</evidence>
<dbReference type="SUPFAM" id="SSF54236">
    <property type="entry name" value="Ubiquitin-like"/>
    <property type="match status" value="1"/>
</dbReference>
<dbReference type="SMART" id="SM00213">
    <property type="entry name" value="UBQ"/>
    <property type="match status" value="1"/>
</dbReference>
<dbReference type="AlphaFoldDB" id="L2GLB1"/>
<evidence type="ECO:0000313" key="3">
    <source>
        <dbReference type="Proteomes" id="UP000011082"/>
    </source>
</evidence>
<dbReference type="OMA" id="NPMVKNM"/>
<dbReference type="GO" id="GO:0006511">
    <property type="term" value="P:ubiquitin-dependent protein catabolic process"/>
    <property type="evidence" value="ECO:0007669"/>
    <property type="project" value="TreeGrafter"/>
</dbReference>
<accession>L2GLB1</accession>
<organism evidence="2 3">
    <name type="scientific">Vittaforma corneae (strain ATCC 50505)</name>
    <name type="common">Microsporidian parasite</name>
    <name type="synonym">Nosema corneum</name>
    <dbReference type="NCBI Taxonomy" id="993615"/>
    <lineage>
        <taxon>Eukaryota</taxon>
        <taxon>Fungi</taxon>
        <taxon>Fungi incertae sedis</taxon>
        <taxon>Microsporidia</taxon>
        <taxon>Nosematidae</taxon>
        <taxon>Vittaforma</taxon>
    </lineage>
</organism>
<dbReference type="PROSITE" id="PS50053">
    <property type="entry name" value="UBIQUITIN_2"/>
    <property type="match status" value="1"/>
</dbReference>
<dbReference type="OrthoDB" id="267397at2759"/>
<dbReference type="PANTHER" id="PTHR10677">
    <property type="entry name" value="UBIQUILIN"/>
    <property type="match status" value="1"/>
</dbReference>
<dbReference type="InterPro" id="IPR029071">
    <property type="entry name" value="Ubiquitin-like_domsf"/>
</dbReference>